<dbReference type="EMBL" id="FTNK01000001">
    <property type="protein sequence ID" value="SIQ33559.1"/>
    <property type="molecule type" value="Genomic_DNA"/>
</dbReference>
<protein>
    <submittedName>
        <fullName evidence="1">Uncharacterized protein</fullName>
    </submittedName>
</protein>
<dbReference type="Proteomes" id="UP000186666">
    <property type="component" value="Unassembled WGS sequence"/>
</dbReference>
<proteinExistence type="predicted"/>
<gene>
    <name evidence="1" type="ORF">SAMN05421578_101269</name>
</gene>
<accession>A0ABY1JKA2</accession>
<reference evidence="1 2" key="1">
    <citation type="submission" date="2017-01" db="EMBL/GenBank/DDBJ databases">
        <authorList>
            <person name="Varghese N."/>
            <person name="Submissions S."/>
        </authorList>
    </citation>
    <scope>NUCLEOTIDE SEQUENCE [LARGE SCALE GENOMIC DNA]</scope>
    <source>
        <strain evidence="1 2">ATCC 23464</strain>
    </source>
</reference>
<organism evidence="1 2">
    <name type="scientific">Paenibacillus macquariensis</name>
    <dbReference type="NCBI Taxonomy" id="948756"/>
    <lineage>
        <taxon>Bacteria</taxon>
        <taxon>Bacillati</taxon>
        <taxon>Bacillota</taxon>
        <taxon>Bacilli</taxon>
        <taxon>Bacillales</taxon>
        <taxon>Paenibacillaceae</taxon>
        <taxon>Paenibacillus</taxon>
    </lineage>
</organism>
<dbReference type="RefSeq" id="WP_068589980.1">
    <property type="nucleotide sequence ID" value="NZ_FTNK01000001.1"/>
</dbReference>
<evidence type="ECO:0000313" key="2">
    <source>
        <dbReference type="Proteomes" id="UP000186666"/>
    </source>
</evidence>
<evidence type="ECO:0000313" key="1">
    <source>
        <dbReference type="EMBL" id="SIQ33559.1"/>
    </source>
</evidence>
<comment type="caution">
    <text evidence="1">The sequence shown here is derived from an EMBL/GenBank/DDBJ whole genome shotgun (WGS) entry which is preliminary data.</text>
</comment>
<name>A0ABY1JKA2_9BACL</name>
<sequence>MDKTLFDNLLKIFVEEVKQEFDSTFQKKIKRIFEDSMIRGNNSSLSHVVEDKFAEFLNNLNIKSNYLFLIDVNLSTMLNGVKKSIRPDIVVIHRDSKKIIAIFELKIDDARASDTWVEDSNGKLKLLKDINNNSKMNAKENYISYSTINVDAMGDPIKTGTGKLSPKIRHTIGCSQEAELACISLCKNNSRTIGDSKEKYRTSGDYAMYLSFKHFNNQNHTLADLLDKTNLNHQGLYELLIKMNFID</sequence>
<keyword evidence="2" id="KW-1185">Reference proteome</keyword>